<comment type="caution">
    <text evidence="1">The sequence shown here is derived from an EMBL/GenBank/DDBJ whole genome shotgun (WGS) entry which is preliminary data.</text>
</comment>
<sequence>MRNVERLTAAILMFGSLAGPLAAARISLLPNAVQGIWMTDDGEGRAQCKAYLAAMQADNEDAYMQLVGAEVISANMLHSYAEYGEGNFYQPKRIEKLGKQVWRITAAVGIDGSPEGQDSGTAKFKLSLIRSKLKWDMESFDGKPVDSWDAHLYFRCTAVPTGMYAS</sequence>
<evidence type="ECO:0000313" key="1">
    <source>
        <dbReference type="EMBL" id="RDV06013.1"/>
    </source>
</evidence>
<proteinExistence type="predicted"/>
<protein>
    <recommendedName>
        <fullName evidence="3">DUF2147 domain-containing protein</fullName>
    </recommendedName>
</protein>
<dbReference type="EMBL" id="QRGP01000001">
    <property type="protein sequence ID" value="RDV06013.1"/>
    <property type="molecule type" value="Genomic_DNA"/>
</dbReference>
<gene>
    <name evidence="1" type="ORF">DXH95_00735</name>
</gene>
<accession>A0A371BF27</accession>
<keyword evidence="2" id="KW-1185">Reference proteome</keyword>
<dbReference type="Proteomes" id="UP000263833">
    <property type="component" value="Unassembled WGS sequence"/>
</dbReference>
<evidence type="ECO:0000313" key="2">
    <source>
        <dbReference type="Proteomes" id="UP000263833"/>
    </source>
</evidence>
<dbReference type="AlphaFoldDB" id="A0A371BF27"/>
<organism evidence="1 2">
    <name type="scientific">Sphingorhabdus pulchriflava</name>
    <dbReference type="NCBI Taxonomy" id="2292257"/>
    <lineage>
        <taxon>Bacteria</taxon>
        <taxon>Pseudomonadati</taxon>
        <taxon>Pseudomonadota</taxon>
        <taxon>Alphaproteobacteria</taxon>
        <taxon>Sphingomonadales</taxon>
        <taxon>Sphingomonadaceae</taxon>
        <taxon>Sphingorhabdus</taxon>
    </lineage>
</organism>
<name>A0A371BF27_9SPHN</name>
<evidence type="ECO:0008006" key="3">
    <source>
        <dbReference type="Google" id="ProtNLM"/>
    </source>
</evidence>
<reference evidence="2" key="1">
    <citation type="submission" date="2018-08" db="EMBL/GenBank/DDBJ databases">
        <authorList>
            <person name="Kim S.-J."/>
            <person name="Jung G.-Y."/>
        </authorList>
    </citation>
    <scope>NUCLEOTIDE SEQUENCE [LARGE SCALE GENOMIC DNA]</scope>
    <source>
        <strain evidence="2">GY_G</strain>
    </source>
</reference>